<dbReference type="PROSITE" id="PS51845">
    <property type="entry name" value="PDEASE_I_2"/>
    <property type="match status" value="1"/>
</dbReference>
<feature type="active site" description="Proton donor" evidence="7">
    <location>
        <position position="508"/>
    </location>
</feature>
<protein>
    <recommendedName>
        <fullName evidence="3">3',5'-cyclic-GMP phosphodiesterase</fullName>
        <ecNumber evidence="3">3.1.4.35</ecNumber>
    </recommendedName>
</protein>
<evidence type="ECO:0000256" key="8">
    <source>
        <dbReference type="PIRSR" id="PIRSR623088-3"/>
    </source>
</evidence>
<gene>
    <name evidence="10" type="ORF">HERILL_LOCUS1323</name>
</gene>
<evidence type="ECO:0000256" key="5">
    <source>
        <dbReference type="ARBA" id="ARBA00022737"/>
    </source>
</evidence>
<evidence type="ECO:0000256" key="1">
    <source>
        <dbReference type="ARBA" id="ARBA00001968"/>
    </source>
</evidence>
<dbReference type="InterPro" id="IPR003018">
    <property type="entry name" value="GAF"/>
</dbReference>
<organism evidence="10 11">
    <name type="scientific">Hermetia illucens</name>
    <name type="common">Black soldier fly</name>
    <dbReference type="NCBI Taxonomy" id="343691"/>
    <lineage>
        <taxon>Eukaryota</taxon>
        <taxon>Metazoa</taxon>
        <taxon>Ecdysozoa</taxon>
        <taxon>Arthropoda</taxon>
        <taxon>Hexapoda</taxon>
        <taxon>Insecta</taxon>
        <taxon>Pterygota</taxon>
        <taxon>Neoptera</taxon>
        <taxon>Endopterygota</taxon>
        <taxon>Diptera</taxon>
        <taxon>Brachycera</taxon>
        <taxon>Stratiomyomorpha</taxon>
        <taxon>Stratiomyidae</taxon>
        <taxon>Hermetiinae</taxon>
        <taxon>Hermetia</taxon>
    </lineage>
</organism>
<dbReference type="SUPFAM" id="SSF109604">
    <property type="entry name" value="HD-domain/PDEase-like"/>
    <property type="match status" value="1"/>
</dbReference>
<dbReference type="Gene3D" id="3.30.450.40">
    <property type="match status" value="2"/>
</dbReference>
<evidence type="ECO:0000259" key="9">
    <source>
        <dbReference type="PROSITE" id="PS51845"/>
    </source>
</evidence>
<reference evidence="10 11" key="1">
    <citation type="submission" date="2020-11" db="EMBL/GenBank/DDBJ databases">
        <authorList>
            <person name="Wallbank WR R."/>
            <person name="Pardo Diaz C."/>
            <person name="Kozak K."/>
            <person name="Martin S."/>
            <person name="Jiggins C."/>
            <person name="Moest M."/>
            <person name="Warren A I."/>
            <person name="Generalovic N T."/>
            <person name="Byers J.R.P. K."/>
            <person name="Montejo-Kovacevich G."/>
            <person name="Yen C E."/>
        </authorList>
    </citation>
    <scope>NUCLEOTIDE SEQUENCE [LARGE SCALE GENOMIC DNA]</scope>
</reference>
<feature type="binding site" evidence="8">
    <location>
        <position position="512"/>
    </location>
    <ligand>
        <name>Zn(2+)</name>
        <dbReference type="ChEBI" id="CHEBI:29105"/>
        <label>1</label>
    </ligand>
</feature>
<dbReference type="AlphaFoldDB" id="A0A7R8UC22"/>
<dbReference type="EC" id="3.1.4.35" evidence="3"/>
<evidence type="ECO:0000256" key="6">
    <source>
        <dbReference type="ARBA" id="ARBA00022801"/>
    </source>
</evidence>
<evidence type="ECO:0000256" key="7">
    <source>
        <dbReference type="PIRSR" id="PIRSR623088-1"/>
    </source>
</evidence>
<dbReference type="Pfam" id="PF00233">
    <property type="entry name" value="PDEase_I"/>
    <property type="match status" value="1"/>
</dbReference>
<evidence type="ECO:0000313" key="10">
    <source>
        <dbReference type="EMBL" id="CAD7078028.1"/>
    </source>
</evidence>
<dbReference type="InParanoid" id="A0A7R8UC22"/>
<proteinExistence type="inferred from homology"/>
<dbReference type="EMBL" id="LR899009">
    <property type="protein sequence ID" value="CAD7078028.1"/>
    <property type="molecule type" value="Genomic_DNA"/>
</dbReference>
<keyword evidence="5" id="KW-0677">Repeat</keyword>
<evidence type="ECO:0000256" key="3">
    <source>
        <dbReference type="ARBA" id="ARBA00012319"/>
    </source>
</evidence>
<dbReference type="OrthoDB" id="7982136at2759"/>
<dbReference type="InterPro" id="IPR029016">
    <property type="entry name" value="GAF-like_dom_sf"/>
</dbReference>
<dbReference type="GO" id="GO:0046872">
    <property type="term" value="F:metal ion binding"/>
    <property type="evidence" value="ECO:0007669"/>
    <property type="project" value="UniProtKB-KW"/>
</dbReference>
<comment type="cofactor">
    <cofactor evidence="1">
        <name>a divalent metal cation</name>
        <dbReference type="ChEBI" id="CHEBI:60240"/>
    </cofactor>
</comment>
<evidence type="ECO:0000313" key="11">
    <source>
        <dbReference type="Proteomes" id="UP000594454"/>
    </source>
</evidence>
<evidence type="ECO:0000256" key="2">
    <source>
        <dbReference type="ARBA" id="ARBA00007648"/>
    </source>
</evidence>
<keyword evidence="4 8" id="KW-0479">Metal-binding</keyword>
<dbReference type="GO" id="GO:0007165">
    <property type="term" value="P:signal transduction"/>
    <property type="evidence" value="ECO:0007669"/>
    <property type="project" value="InterPro"/>
</dbReference>
<accession>A0A7R8UC22</accession>
<dbReference type="Proteomes" id="UP000594454">
    <property type="component" value="Chromosome 1"/>
</dbReference>
<feature type="domain" description="PDEase" evidence="9">
    <location>
        <begin position="419"/>
        <end position="751"/>
    </location>
</feature>
<dbReference type="InterPro" id="IPR002073">
    <property type="entry name" value="PDEase_catalytic_dom"/>
</dbReference>
<name>A0A7R8UC22_HERIL</name>
<dbReference type="Pfam" id="PF01590">
    <property type="entry name" value="GAF"/>
    <property type="match status" value="2"/>
</dbReference>
<dbReference type="SUPFAM" id="SSF55781">
    <property type="entry name" value="GAF domain-like"/>
    <property type="match status" value="2"/>
</dbReference>
<keyword evidence="11" id="KW-1185">Reference proteome</keyword>
<feature type="binding site" evidence="8">
    <location>
        <position position="548"/>
    </location>
    <ligand>
        <name>Zn(2+)</name>
        <dbReference type="ChEBI" id="CHEBI:29105"/>
        <label>1</label>
    </ligand>
</feature>
<dbReference type="PANTHER" id="PTHR11347">
    <property type="entry name" value="CYCLIC NUCLEOTIDE PHOSPHODIESTERASE"/>
    <property type="match status" value="1"/>
</dbReference>
<evidence type="ECO:0000256" key="4">
    <source>
        <dbReference type="ARBA" id="ARBA00022723"/>
    </source>
</evidence>
<comment type="similarity">
    <text evidence="2">Belongs to the cyclic nucleotide phosphodiesterase family.</text>
</comment>
<dbReference type="Gene3D" id="1.10.1300.10">
    <property type="entry name" value="3'5'-cyclic nucleotide phosphodiesterase, catalytic domain"/>
    <property type="match status" value="1"/>
</dbReference>
<sequence length="776" mass="88856">MSRTIRYSSDEDNTYDKWRTKTIILDQLRLRHTDVGNFIVGEKMMQLLTPFVYEKLSPNVSLTNVKIKALAETPIPILLWESPDGINLLKTLHNTAEEMKFITKSAGYILYLVDDIRNEIYICNKNLEEVNGRRYAWAIDREKTIAVYVAKEKKAIIRNDSLIDARFPEGQDLGDFFASNILTIPVKDDSTCVAVIELYRVDGVSYDENDLGITTYLAELAGDVIAGNKNIVGIRMENEINDILLEYTVTTLPIQTSQEGEFVYAQHLVNYASNLLNSSSVTFFSLKDNGLLKVMGTNKGNPALKLNPHKKKLRIAKEIEIADIIRNSRSIVNFADVFNDPRFDKSVDRHIGLLIRSVLGCGINKKNGQHFGVLMAINKQTDHKYTPTDEMIIETFAKYLTIGLEYMSEVINHSEQRRTNNALEGVLIHQLSKRLKTPEVFSWEETVYIPNEFHEYTFVPDDPELLEIPKYIYYIFNSLLPKLVPNKNNLYTLIFAAKKIYREENRFHNFHHAFKCVHAMYLILKQHPEVFDDNIEKYAMLMAALLHDCDHRGLSIKYLELVSHPMINRSLSTPLEAYHYQLGKLILKYSKVLEQFDAEELVVFGRVFKESVMGSNLSLYMKTYTKIKNLLETDEFDWHNEDHRGLVRGIAIVSTDFAGFAKPLEHTYNLSYALYAEYFAEGEKIKELGLKPPPILDNDTYNEIPTREATFCSAVVLPCYEILMKILPNTTPLYLNSTKALKMWTQVADGTQTVLPNQSEDILSQIVGDSSSTSTN</sequence>
<feature type="binding site" evidence="8">
    <location>
        <position position="547"/>
    </location>
    <ligand>
        <name>Zn(2+)</name>
        <dbReference type="ChEBI" id="CHEBI:29105"/>
        <label>1</label>
    </ligand>
</feature>
<keyword evidence="6" id="KW-0378">Hydrolase</keyword>
<feature type="binding site" evidence="8">
    <location>
        <position position="548"/>
    </location>
    <ligand>
        <name>Zn(2+)</name>
        <dbReference type="ChEBI" id="CHEBI:29105"/>
        <label>2</label>
    </ligand>
</feature>
<feature type="binding site" evidence="8">
    <location>
        <position position="656"/>
    </location>
    <ligand>
        <name>Zn(2+)</name>
        <dbReference type="ChEBI" id="CHEBI:29105"/>
        <label>1</label>
    </ligand>
</feature>
<dbReference type="InterPro" id="IPR036971">
    <property type="entry name" value="PDEase_catalytic_dom_sf"/>
</dbReference>
<dbReference type="PRINTS" id="PR00387">
    <property type="entry name" value="PDIESTERASE1"/>
</dbReference>
<dbReference type="GO" id="GO:0047555">
    <property type="term" value="F:3',5'-cyclic-GMP phosphodiesterase activity"/>
    <property type="evidence" value="ECO:0007669"/>
    <property type="project" value="UniProtKB-EC"/>
</dbReference>
<dbReference type="InterPro" id="IPR023088">
    <property type="entry name" value="PDEase"/>
</dbReference>